<dbReference type="GO" id="GO:0005975">
    <property type="term" value="P:carbohydrate metabolic process"/>
    <property type="evidence" value="ECO:0007669"/>
    <property type="project" value="InterPro"/>
</dbReference>
<dbReference type="InterPro" id="IPR017853">
    <property type="entry name" value="GH"/>
</dbReference>
<dbReference type="GeneID" id="56034380"/>
<feature type="region of interest" description="Disordered" evidence="3">
    <location>
        <begin position="34"/>
        <end position="58"/>
    </location>
</feature>
<dbReference type="Proteomes" id="UP000509241">
    <property type="component" value="Chromosome"/>
</dbReference>
<keyword evidence="1" id="KW-0378">Hydrolase</keyword>
<keyword evidence="6" id="KW-1185">Reference proteome</keyword>
<dbReference type="Pfam" id="PF00128">
    <property type="entry name" value="Alpha-amylase"/>
    <property type="match status" value="1"/>
</dbReference>
<sequence length="1347" mass="147533">MSGYHRDLSRRTVLSGLAGLGSLSATATAVGVDAATGRSKAEYTPTVDRSRHPGHPRFVEVGDRLTNPVFVGEATGHDQGVYGSRDNLAPGAIPSLSPDNYDQADFEWSVADRPAGSTAEVTFASPSEELGEARYDEGRENVAEFEADVPGRYTLELEDETGETHRLTIHAFPEGDGPPPRIELEGRYAREEDRFVIESNPQLAPEASATAADLSVEFLADDRDALTTADIEVEGTRAFVDRAALDGETARIHAAAWDGNAHSMLDTVEVDPTDESVHLPNRPPEWIDDAVIYQIFTRSWAGERYATDFDVLIDGDEDLGAAGVDYLDDLGVDAIWLTPIIPSVSSTMHDDEFIVGGGPHGYDATDYFDVAPDLAPDGKDPIEAYRDFVDACHERDIKVVFDTVINHAGRFHDFFQDTIAAKDGAVDDLWWYFPRVTQWNENSSSFDWFDRVEEPRVAEDGHPEFDAGTVLEPSPRATGFFGLPVMPNWNYDNLAVREHLLAMADFWTGEIGVDGLRCDIAWGVPHSFWKEVRDVARTNNGDVLLFDETIPKEPSFAENEFDMHYDKAAFTDTALHIGQNNGDASGFREAIETRKNEGFPDHTLFYNAIENHDEKRVLDAALDAYDDDAYASKLQRACWAAGVTLPGVPAIYYGQEREISKYGEGRHRGEDDPRDGDISPGDKRRAFMNWGDEFDDSHLQFYSDLIDVYHEYEVLHTEAAVRDDWYDPGGDHVLAFGRDASDLDSIDGPERVLVVINYEPEPIEIDLRSAVSGRDLVSDSDIDVGTDDGTMTVAVDTVAILETPDFEPISETIAQWSDETGDDHGPGWYEYPTADAFADGAFDIERLEVRDTGDGYEFALEVGHLENVWDLEFGFSVQFPQIYVHDPDAPDGQGRTDPNRDGVGVTFDKPYHHEIMGTGQWGAWIDPADGGDGTGIDVTTDASRNEIIFEVPSTAFESAFEDLEFAPLLLGFDGQRAGGIRPVTASGGEWTFADSEYGAAADGTRHNVLDALTPPDADNASALAYDTDGRATVPFVTAAEGKRNVIVPGERAVRVEIGTGTDDGPGTYAYPTTDQIPAGSLDVEAVELYESADFYTFVYRMAEPITNPWGGDPGFSVQFPQVYVRNPDGSDGTSDARPGVNASFENDYHYWLAATMEWTALEDAAGNDVGQLHVDTLPEENAIVMRFATDAIDGELTEMDVAPLMLGYDGFATGGVRGVTTGDPTTWNFGGAENDTAPAVIDMATPTGISRSEALAYSGDARAEIPFRPVVATVREAIVGRDEPPSPGHIHEAREYRKSGDPVPGTGGKTVDKTVFRELARDSRGYGWNRNRGRGRGHGRDCDHDHC</sequence>
<dbReference type="RefSeq" id="WP_179261790.1">
    <property type="nucleotide sequence ID" value="NZ_CP058601.1"/>
</dbReference>
<gene>
    <name evidence="5" type="ORF">HYG82_13775</name>
</gene>
<evidence type="ECO:0000313" key="5">
    <source>
        <dbReference type="EMBL" id="QLG49849.1"/>
    </source>
</evidence>
<dbReference type="GO" id="GO:0016798">
    <property type="term" value="F:hydrolase activity, acting on glycosyl bonds"/>
    <property type="evidence" value="ECO:0007669"/>
    <property type="project" value="UniProtKB-KW"/>
</dbReference>
<reference evidence="5 6" key="1">
    <citation type="submission" date="2020-07" db="EMBL/GenBank/DDBJ databases">
        <authorList>
            <person name="Cui H."/>
        </authorList>
    </citation>
    <scope>NUCLEOTIDE SEQUENCE [LARGE SCALE GENOMIC DNA]</scope>
    <source>
        <strain evidence="5 6">YPL8</strain>
    </source>
</reference>
<feature type="region of interest" description="Disordered" evidence="3">
    <location>
        <begin position="1280"/>
        <end position="1310"/>
    </location>
</feature>
<dbReference type="SUPFAM" id="SSF49344">
    <property type="entry name" value="CBD9-like"/>
    <property type="match status" value="2"/>
</dbReference>
<feature type="compositionally biased region" description="Basic and acidic residues" evidence="3">
    <location>
        <begin position="1280"/>
        <end position="1300"/>
    </location>
</feature>
<feature type="region of interest" description="Disordered" evidence="3">
    <location>
        <begin position="1325"/>
        <end position="1347"/>
    </location>
</feature>
<feature type="region of interest" description="Disordered" evidence="3">
    <location>
        <begin position="662"/>
        <end position="682"/>
    </location>
</feature>
<evidence type="ECO:0000259" key="4">
    <source>
        <dbReference type="SMART" id="SM00642"/>
    </source>
</evidence>
<dbReference type="Gene3D" id="3.20.20.80">
    <property type="entry name" value="Glycosidases"/>
    <property type="match status" value="1"/>
</dbReference>
<feature type="domain" description="Glycosyl hydrolase family 13 catalytic" evidence="4">
    <location>
        <begin position="294"/>
        <end position="695"/>
    </location>
</feature>
<dbReference type="PROSITE" id="PS51318">
    <property type="entry name" value="TAT"/>
    <property type="match status" value="1"/>
</dbReference>
<evidence type="ECO:0000256" key="3">
    <source>
        <dbReference type="SAM" id="MobiDB-lite"/>
    </source>
</evidence>
<proteinExistence type="predicted"/>
<dbReference type="InterPro" id="IPR019248">
    <property type="entry name" value="Glucodextran_C"/>
</dbReference>
<organism evidence="5 6">
    <name type="scientific">Natrinema halophilum</name>
    <dbReference type="NCBI Taxonomy" id="1699371"/>
    <lineage>
        <taxon>Archaea</taxon>
        <taxon>Methanobacteriati</taxon>
        <taxon>Methanobacteriota</taxon>
        <taxon>Stenosarchaea group</taxon>
        <taxon>Halobacteria</taxon>
        <taxon>Halobacteriales</taxon>
        <taxon>Natrialbaceae</taxon>
        <taxon>Natrinema</taxon>
    </lineage>
</organism>
<protein>
    <recommendedName>
        <fullName evidence="4">Glycosyl hydrolase family 13 catalytic domain-containing protein</fullName>
    </recommendedName>
</protein>
<dbReference type="OrthoDB" id="18576at2157"/>
<dbReference type="InterPro" id="IPR006311">
    <property type="entry name" value="TAT_signal"/>
</dbReference>
<evidence type="ECO:0000256" key="1">
    <source>
        <dbReference type="ARBA" id="ARBA00022801"/>
    </source>
</evidence>
<evidence type="ECO:0000256" key="2">
    <source>
        <dbReference type="ARBA" id="ARBA00023295"/>
    </source>
</evidence>
<feature type="compositionally biased region" description="Basic and acidic residues" evidence="3">
    <location>
        <begin position="1338"/>
        <end position="1347"/>
    </location>
</feature>
<dbReference type="SMART" id="SM00642">
    <property type="entry name" value="Aamy"/>
    <property type="match status" value="1"/>
</dbReference>
<dbReference type="InterPro" id="IPR006047">
    <property type="entry name" value="GH13_cat_dom"/>
</dbReference>
<evidence type="ECO:0000313" key="6">
    <source>
        <dbReference type="Proteomes" id="UP000509241"/>
    </source>
</evidence>
<keyword evidence="2" id="KW-0326">Glycosidase</keyword>
<dbReference type="KEGG" id="haly:HYG82_13775"/>
<dbReference type="PANTHER" id="PTHR10357:SF210">
    <property type="entry name" value="MALTODEXTRIN GLUCOSIDASE"/>
    <property type="match status" value="1"/>
</dbReference>
<accession>A0A7D5GT65</accession>
<dbReference type="Pfam" id="PF09985">
    <property type="entry name" value="Glucodextran_C"/>
    <property type="match status" value="2"/>
</dbReference>
<dbReference type="SUPFAM" id="SSF51445">
    <property type="entry name" value="(Trans)glycosidases"/>
    <property type="match status" value="1"/>
</dbReference>
<dbReference type="Gene3D" id="2.60.40.1190">
    <property type="match status" value="2"/>
</dbReference>
<dbReference type="PANTHER" id="PTHR10357">
    <property type="entry name" value="ALPHA-AMYLASE FAMILY MEMBER"/>
    <property type="match status" value="1"/>
</dbReference>
<name>A0A7D5GT65_9EURY</name>
<dbReference type="EMBL" id="CP058601">
    <property type="protein sequence ID" value="QLG49849.1"/>
    <property type="molecule type" value="Genomic_DNA"/>
</dbReference>